<feature type="region of interest" description="Disordered" evidence="1">
    <location>
        <begin position="14"/>
        <end position="38"/>
    </location>
</feature>
<feature type="compositionally biased region" description="Low complexity" evidence="1">
    <location>
        <begin position="343"/>
        <end position="358"/>
    </location>
</feature>
<protein>
    <submittedName>
        <fullName evidence="2">Uncharacterized protein</fullName>
    </submittedName>
</protein>
<feature type="compositionally biased region" description="Basic residues" evidence="1">
    <location>
        <begin position="228"/>
        <end position="237"/>
    </location>
</feature>
<sequence length="409" mass="45524">MPFPFTFNISMPGIMNPFSKSPDPPNPNETGDYGAPAAPVTVNNLQEKRWLAVRRPHPSTLPPPVPLARKRGWQPSSPEPSPPAAVTMSTRGHLDVPSKYRDFTVTPEAREEEEVIEADLPPAKRRRTLAGTIVTGAVNAALIGTAVGLTVYRLWRDRGRVPELEPPPYEQGDWVPSDPEDASPHATVTTPTPRSKRTRTVPNTVRRGTNRHRKARSQTKLPVGSPRLSRHPSPHRPIKPEFDFESQVDQVDEFEDRMDWMGDRLARLIEDGKKALGKEVVVMSEAQEDEEDDGSGNWEEEAKLGTSSGRASRSGSIRRKDKSQALGFTSYALPLTTPPPASPRRQQFSTLLSSHSTSALPIPGRSTHSTSVDTVQSYHSYRGDESQWQSPELRESMERARAAYLRDRQ</sequence>
<dbReference type="Proteomes" id="UP001201163">
    <property type="component" value="Unassembled WGS sequence"/>
</dbReference>
<proteinExistence type="predicted"/>
<feature type="compositionally biased region" description="Low complexity" evidence="1">
    <location>
        <begin position="305"/>
        <end position="315"/>
    </location>
</feature>
<feature type="region of interest" description="Disordered" evidence="1">
    <location>
        <begin position="161"/>
        <end position="240"/>
    </location>
</feature>
<feature type="region of interest" description="Disordered" evidence="1">
    <location>
        <begin position="53"/>
        <end position="91"/>
    </location>
</feature>
<evidence type="ECO:0000256" key="1">
    <source>
        <dbReference type="SAM" id="MobiDB-lite"/>
    </source>
</evidence>
<evidence type="ECO:0000313" key="2">
    <source>
        <dbReference type="EMBL" id="KAH9000181.1"/>
    </source>
</evidence>
<gene>
    <name evidence="2" type="ORF">EDB92DRAFT_1829771</name>
</gene>
<feature type="compositionally biased region" description="Basic and acidic residues" evidence="1">
    <location>
        <begin position="392"/>
        <end position="409"/>
    </location>
</feature>
<feature type="region of interest" description="Disordered" evidence="1">
    <location>
        <begin position="285"/>
        <end position="409"/>
    </location>
</feature>
<feature type="compositionally biased region" description="Polar residues" evidence="1">
    <location>
        <begin position="366"/>
        <end position="379"/>
    </location>
</feature>
<comment type="caution">
    <text evidence="2">The sequence shown here is derived from an EMBL/GenBank/DDBJ whole genome shotgun (WGS) entry which is preliminary data.</text>
</comment>
<accession>A0AAD4QCG6</accession>
<dbReference type="AlphaFoldDB" id="A0AAD4QCG6"/>
<keyword evidence="3" id="KW-1185">Reference proteome</keyword>
<feature type="compositionally biased region" description="Basic residues" evidence="1">
    <location>
        <begin position="208"/>
        <end position="217"/>
    </location>
</feature>
<name>A0AAD4QCG6_9AGAM</name>
<organism evidence="2 3">
    <name type="scientific">Lactarius akahatsu</name>
    <dbReference type="NCBI Taxonomy" id="416441"/>
    <lineage>
        <taxon>Eukaryota</taxon>
        <taxon>Fungi</taxon>
        <taxon>Dikarya</taxon>
        <taxon>Basidiomycota</taxon>
        <taxon>Agaricomycotina</taxon>
        <taxon>Agaricomycetes</taxon>
        <taxon>Russulales</taxon>
        <taxon>Russulaceae</taxon>
        <taxon>Lactarius</taxon>
    </lineage>
</organism>
<reference evidence="2" key="1">
    <citation type="submission" date="2022-01" db="EMBL/GenBank/DDBJ databases">
        <title>Comparative genomics reveals a dynamic genome evolution in the ectomycorrhizal milk-cap (Lactarius) mushrooms.</title>
        <authorList>
            <consortium name="DOE Joint Genome Institute"/>
            <person name="Lebreton A."/>
            <person name="Tang N."/>
            <person name="Kuo A."/>
            <person name="LaButti K."/>
            <person name="Drula E."/>
            <person name="Barry K."/>
            <person name="Clum A."/>
            <person name="Lipzen A."/>
            <person name="Mousain D."/>
            <person name="Ng V."/>
            <person name="Wang R."/>
            <person name="Wang X."/>
            <person name="Dai Y."/>
            <person name="Henrissat B."/>
            <person name="Grigoriev I.V."/>
            <person name="Guerin-Laguette A."/>
            <person name="Yu F."/>
            <person name="Martin F.M."/>
        </authorList>
    </citation>
    <scope>NUCLEOTIDE SEQUENCE</scope>
    <source>
        <strain evidence="2">QP</strain>
    </source>
</reference>
<dbReference type="EMBL" id="JAKELL010000002">
    <property type="protein sequence ID" value="KAH9000181.1"/>
    <property type="molecule type" value="Genomic_DNA"/>
</dbReference>
<evidence type="ECO:0000313" key="3">
    <source>
        <dbReference type="Proteomes" id="UP001201163"/>
    </source>
</evidence>